<dbReference type="Proteomes" id="UP000002412">
    <property type="component" value="Chromosome"/>
</dbReference>
<name>A0A0U1QVU5_YERP3</name>
<dbReference type="EMBL" id="CP000720">
    <property type="protein sequence ID" value="ABS46644.1"/>
    <property type="molecule type" value="Genomic_DNA"/>
</dbReference>
<evidence type="ECO:0000313" key="1">
    <source>
        <dbReference type="EMBL" id="ABS46644.1"/>
    </source>
</evidence>
<protein>
    <submittedName>
        <fullName evidence="1">Uncharacterized protein</fullName>
    </submittedName>
</protein>
<organism evidence="1 2">
    <name type="scientific">Yersinia pseudotuberculosis serotype O:1b (strain IP 31758)</name>
    <dbReference type="NCBI Taxonomy" id="349747"/>
    <lineage>
        <taxon>Bacteria</taxon>
        <taxon>Pseudomonadati</taxon>
        <taxon>Pseudomonadota</taxon>
        <taxon>Gammaproteobacteria</taxon>
        <taxon>Enterobacterales</taxon>
        <taxon>Yersiniaceae</taxon>
        <taxon>Yersinia</taxon>
    </lineage>
</organism>
<sequence length="41" mass="4786">MFVSPFTRQGNKNRISPILAVHDQHQADIFLTFLSGKYFFN</sequence>
<evidence type="ECO:0000313" key="2">
    <source>
        <dbReference type="Proteomes" id="UP000002412"/>
    </source>
</evidence>
<proteinExistence type="predicted"/>
<dbReference type="AlphaFoldDB" id="A0A0U1QVU5"/>
<accession>A0A0U1QVU5</accession>
<dbReference type="KEGG" id="ypi:YpsIP31758_2083"/>
<reference evidence="1 2" key="1">
    <citation type="journal article" date="2007" name="PLoS Genet.">
        <title>The complete genome sequence of Yersinia pseudotuberculosis IP31758, the causative agent of Far East scarlet-like fever.</title>
        <authorList>
            <person name="Eppinger M."/>
            <person name="Rosovitz M.J."/>
            <person name="Fricke W.F."/>
            <person name="Rasko D.A."/>
            <person name="Kokorina G."/>
            <person name="Fayolle C."/>
            <person name="Lindler L.E."/>
            <person name="Carniel E."/>
            <person name="Ravel J."/>
        </authorList>
    </citation>
    <scope>NUCLEOTIDE SEQUENCE [LARGE SCALE GENOMIC DNA]</scope>
    <source>
        <strain evidence="1 2">IP 31758</strain>
    </source>
</reference>
<gene>
    <name evidence="1" type="ordered locus">YpsIP31758_2083</name>
</gene>
<dbReference type="HOGENOM" id="CLU_3279081_0_0_6"/>